<evidence type="ECO:0000313" key="3">
    <source>
        <dbReference type="Proteomes" id="UP000622448"/>
    </source>
</evidence>
<feature type="region of interest" description="Disordered" evidence="1">
    <location>
        <begin position="1"/>
        <end position="23"/>
    </location>
</feature>
<reference evidence="2 3" key="1">
    <citation type="submission" date="2020-08" db="EMBL/GenBank/DDBJ databases">
        <title>Genome public.</title>
        <authorList>
            <person name="Liu C."/>
            <person name="Sun Q."/>
        </authorList>
    </citation>
    <scope>NUCLEOTIDE SEQUENCE [LARGE SCALE GENOMIC DNA]</scope>
    <source>
        <strain evidence="2 3">NSJ-70</strain>
    </source>
</reference>
<keyword evidence="3" id="KW-1185">Reference proteome</keyword>
<evidence type="ECO:0008006" key="4">
    <source>
        <dbReference type="Google" id="ProtNLM"/>
    </source>
</evidence>
<comment type="caution">
    <text evidence="2">The sequence shown here is derived from an EMBL/GenBank/DDBJ whole genome shotgun (WGS) entry which is preliminary data.</text>
</comment>
<gene>
    <name evidence="2" type="ORF">H8S61_05920</name>
</gene>
<organism evidence="2 3">
    <name type="scientific">Eggerthella hominis</name>
    <dbReference type="NCBI Taxonomy" id="2763043"/>
    <lineage>
        <taxon>Bacteria</taxon>
        <taxon>Bacillati</taxon>
        <taxon>Actinomycetota</taxon>
        <taxon>Coriobacteriia</taxon>
        <taxon>Eggerthellales</taxon>
        <taxon>Eggerthellaceae</taxon>
        <taxon>Eggerthella</taxon>
    </lineage>
</organism>
<evidence type="ECO:0000313" key="2">
    <source>
        <dbReference type="EMBL" id="MBC5583728.1"/>
    </source>
</evidence>
<dbReference type="EMBL" id="JACOOA010000002">
    <property type="protein sequence ID" value="MBC5583728.1"/>
    <property type="molecule type" value="Genomic_DNA"/>
</dbReference>
<feature type="compositionally biased region" description="Basic and acidic residues" evidence="1">
    <location>
        <begin position="9"/>
        <end position="23"/>
    </location>
</feature>
<dbReference type="RefSeq" id="WP_186938310.1">
    <property type="nucleotide sequence ID" value="NZ_JACOOA010000002.1"/>
</dbReference>
<dbReference type="Proteomes" id="UP000622448">
    <property type="component" value="Unassembled WGS sequence"/>
</dbReference>
<accession>A0ABR7BQ48</accession>
<evidence type="ECO:0000256" key="1">
    <source>
        <dbReference type="SAM" id="MobiDB-lite"/>
    </source>
</evidence>
<sequence length="104" mass="11519">MSKSKKQNAKSEKNRSKAEELSVKVEKPPIPVGVLDCVVEIADEARQLYQAVECANTAMQTEFNDPMDYMEGMIAVLLSASDELAAKSSALKRELCDMMDQECD</sequence>
<name>A0ABR7BQ48_9ACTN</name>
<proteinExistence type="predicted"/>
<protein>
    <recommendedName>
        <fullName evidence="4">Cell division protein ZapA</fullName>
    </recommendedName>
</protein>